<gene>
    <name evidence="2" type="ORF">SVIM_LOCUS322497</name>
</gene>
<name>A0A6N2M639_SALVM</name>
<reference evidence="2" key="1">
    <citation type="submission" date="2019-03" db="EMBL/GenBank/DDBJ databases">
        <authorList>
            <person name="Mank J."/>
            <person name="Almeida P."/>
        </authorList>
    </citation>
    <scope>NUCLEOTIDE SEQUENCE</scope>
    <source>
        <strain evidence="2">78183</strain>
    </source>
</reference>
<dbReference type="AlphaFoldDB" id="A0A6N2M639"/>
<keyword evidence="1" id="KW-0472">Membrane</keyword>
<accession>A0A6N2M639</accession>
<protein>
    <submittedName>
        <fullName evidence="2">Uncharacterized protein</fullName>
    </submittedName>
</protein>
<keyword evidence="1" id="KW-1133">Transmembrane helix</keyword>
<dbReference type="EMBL" id="CAADRP010001707">
    <property type="protein sequence ID" value="VFU48993.1"/>
    <property type="molecule type" value="Genomic_DNA"/>
</dbReference>
<sequence length="107" mass="12651">MIKGMLEWLNVNARNEDHVFLIVVLFCLMWRNSIHMPCLRYKESPYMCRLSNCNKINVKDCTLRYHYQRYEPFPSFSGGNLLLCWLLLPDIAHIVVLLSWLVIFGDG</sequence>
<evidence type="ECO:0000313" key="2">
    <source>
        <dbReference type="EMBL" id="VFU48993.1"/>
    </source>
</evidence>
<organism evidence="2">
    <name type="scientific">Salix viminalis</name>
    <name type="common">Common osier</name>
    <name type="synonym">Basket willow</name>
    <dbReference type="NCBI Taxonomy" id="40686"/>
    <lineage>
        <taxon>Eukaryota</taxon>
        <taxon>Viridiplantae</taxon>
        <taxon>Streptophyta</taxon>
        <taxon>Embryophyta</taxon>
        <taxon>Tracheophyta</taxon>
        <taxon>Spermatophyta</taxon>
        <taxon>Magnoliopsida</taxon>
        <taxon>eudicotyledons</taxon>
        <taxon>Gunneridae</taxon>
        <taxon>Pentapetalae</taxon>
        <taxon>rosids</taxon>
        <taxon>fabids</taxon>
        <taxon>Malpighiales</taxon>
        <taxon>Salicaceae</taxon>
        <taxon>Saliceae</taxon>
        <taxon>Salix</taxon>
    </lineage>
</organism>
<evidence type="ECO:0000256" key="1">
    <source>
        <dbReference type="SAM" id="Phobius"/>
    </source>
</evidence>
<keyword evidence="1" id="KW-0812">Transmembrane</keyword>
<proteinExistence type="predicted"/>
<feature type="transmembrane region" description="Helical" evidence="1">
    <location>
        <begin position="82"/>
        <end position="103"/>
    </location>
</feature>